<sequence length="391" mass="42324">MANSLINSPVNSPNSAPTNYSKTRICITLGTRPEAIKLAPVIQTFQQLPQFDTRIVLTGQHREMVAQVMSLFELKADHDLDIMQPQQSLSDITCRSLKGLETLFAQIQPDMVISQGDTTTAFAAALAAFYQQIPVGHVEAGLRTDNILNPFPEEANRRLVSQIATLHFAPTETSVRNLKASGVRSGIHQTGNTVIDALLTVAAKKPDCEVPGLNWSQYRVILATVHRRENWGAPLGDIAQSFLEILERFPDTALLLPLHRNPTVREPLKAALGSHPRAFLVDPLDYAQLVGAMQRCYLLLTDSGGLQEEAPGLGKPVLVLRETTERPEAVTAGTAKLVGTHPKVVVAAASELLSDEQDYAAMAKAVNPFGDGKAAQRIAKIVTAYFAAAVG</sequence>
<dbReference type="Pfam" id="PF02350">
    <property type="entry name" value="Epimerase_2"/>
    <property type="match status" value="1"/>
</dbReference>
<dbReference type="CDD" id="cd03786">
    <property type="entry name" value="GTB_UDP-GlcNAc_2-Epimerase"/>
    <property type="match status" value="1"/>
</dbReference>
<comment type="caution">
    <text evidence="6">The sequence shown here is derived from an EMBL/GenBank/DDBJ whole genome shotgun (WGS) entry which is preliminary data.</text>
</comment>
<organism evidence="6 7">
    <name type="scientific">Phormidesmis priestleyi</name>
    <dbReference type="NCBI Taxonomy" id="268141"/>
    <lineage>
        <taxon>Bacteria</taxon>
        <taxon>Bacillati</taxon>
        <taxon>Cyanobacteriota</taxon>
        <taxon>Cyanophyceae</taxon>
        <taxon>Leptolyngbyales</taxon>
        <taxon>Leptolyngbyaceae</taxon>
        <taxon>Phormidesmis</taxon>
    </lineage>
</organism>
<dbReference type="SUPFAM" id="SSF53756">
    <property type="entry name" value="UDP-Glycosyltransferase/glycogen phosphorylase"/>
    <property type="match status" value="1"/>
</dbReference>
<dbReference type="EMBL" id="QBMP01000009">
    <property type="protein sequence ID" value="PZO60424.1"/>
    <property type="molecule type" value="Genomic_DNA"/>
</dbReference>
<name>A0A2W4XTY5_9CYAN</name>
<accession>A0A2W4XTY5</accession>
<evidence type="ECO:0000256" key="3">
    <source>
        <dbReference type="ARBA" id="ARBA00038858"/>
    </source>
</evidence>
<dbReference type="Proteomes" id="UP000249794">
    <property type="component" value="Unassembled WGS sequence"/>
</dbReference>
<dbReference type="PANTHER" id="PTHR43174:SF2">
    <property type="entry name" value="UDP-N-ACETYLGLUCOSAMINE 2-EPIMERASE"/>
    <property type="match status" value="1"/>
</dbReference>
<protein>
    <recommendedName>
        <fullName evidence="3">UDP-N-acetylglucosamine 2-epimerase (non-hydrolyzing)</fullName>
        <ecNumber evidence="3">5.1.3.14</ecNumber>
    </recommendedName>
</protein>
<dbReference type="GO" id="GO:0008761">
    <property type="term" value="F:UDP-N-acetylglucosamine 2-epimerase activity"/>
    <property type="evidence" value="ECO:0007669"/>
    <property type="project" value="UniProtKB-EC"/>
</dbReference>
<proteinExistence type="inferred from homology"/>
<gene>
    <name evidence="6" type="ORF">DCF15_01960</name>
</gene>
<feature type="domain" description="UDP-N-acetylglucosamine 2-epimerase" evidence="5">
    <location>
        <begin position="45"/>
        <end position="382"/>
    </location>
</feature>
<keyword evidence="1 4" id="KW-0413">Isomerase</keyword>
<comment type="similarity">
    <text evidence="2 4">Belongs to the UDP-N-acetylglucosamine 2-epimerase family.</text>
</comment>
<reference evidence="7" key="1">
    <citation type="submission" date="2018-04" db="EMBL/GenBank/DDBJ databases">
        <authorList>
            <person name="Cornet L."/>
        </authorList>
    </citation>
    <scope>NUCLEOTIDE SEQUENCE [LARGE SCALE GENOMIC DNA]</scope>
</reference>
<evidence type="ECO:0000259" key="5">
    <source>
        <dbReference type="Pfam" id="PF02350"/>
    </source>
</evidence>
<evidence type="ECO:0000256" key="4">
    <source>
        <dbReference type="RuleBase" id="RU003513"/>
    </source>
</evidence>
<evidence type="ECO:0000256" key="1">
    <source>
        <dbReference type="ARBA" id="ARBA00023235"/>
    </source>
</evidence>
<dbReference type="PANTHER" id="PTHR43174">
    <property type="entry name" value="UDP-N-ACETYLGLUCOSAMINE 2-EPIMERASE"/>
    <property type="match status" value="1"/>
</dbReference>
<evidence type="ECO:0000313" key="7">
    <source>
        <dbReference type="Proteomes" id="UP000249794"/>
    </source>
</evidence>
<dbReference type="EC" id="5.1.3.14" evidence="3"/>
<dbReference type="AlphaFoldDB" id="A0A2W4XTY5"/>
<dbReference type="NCBIfam" id="TIGR00236">
    <property type="entry name" value="wecB"/>
    <property type="match status" value="1"/>
</dbReference>
<dbReference type="Gene3D" id="3.40.50.2000">
    <property type="entry name" value="Glycogen Phosphorylase B"/>
    <property type="match status" value="2"/>
</dbReference>
<reference evidence="6 7" key="2">
    <citation type="submission" date="2018-06" db="EMBL/GenBank/DDBJ databases">
        <title>Metagenomic assembly of (sub)arctic Cyanobacteria and their associated microbiome from non-axenic cultures.</title>
        <authorList>
            <person name="Baurain D."/>
        </authorList>
    </citation>
    <scope>NUCLEOTIDE SEQUENCE [LARGE SCALE GENOMIC DNA]</scope>
    <source>
        <strain evidence="6">ULC027bin1</strain>
    </source>
</reference>
<dbReference type="InterPro" id="IPR029767">
    <property type="entry name" value="WecB-like"/>
</dbReference>
<dbReference type="InterPro" id="IPR003331">
    <property type="entry name" value="UDP_GlcNAc_Epimerase_2_dom"/>
</dbReference>
<evidence type="ECO:0000313" key="6">
    <source>
        <dbReference type="EMBL" id="PZO60424.1"/>
    </source>
</evidence>
<evidence type="ECO:0000256" key="2">
    <source>
        <dbReference type="ARBA" id="ARBA00038209"/>
    </source>
</evidence>